<gene>
    <name evidence="3" type="ORF">IQ260_27770</name>
</gene>
<protein>
    <recommendedName>
        <fullName evidence="5">Leucine-rich repeat domain-containing protein</fullName>
    </recommendedName>
</protein>
<evidence type="ECO:0000256" key="1">
    <source>
        <dbReference type="ARBA" id="ARBA00022614"/>
    </source>
</evidence>
<name>A0A929FCV1_LEPEC</name>
<dbReference type="Gene3D" id="3.80.10.10">
    <property type="entry name" value="Ribonuclease Inhibitor"/>
    <property type="match status" value="1"/>
</dbReference>
<dbReference type="InterPro" id="IPR032675">
    <property type="entry name" value="LRR_dom_sf"/>
</dbReference>
<dbReference type="RefSeq" id="WP_193996310.1">
    <property type="nucleotide sequence ID" value="NZ_JADEXP010000435.1"/>
</dbReference>
<keyword evidence="4" id="KW-1185">Reference proteome</keyword>
<dbReference type="Proteomes" id="UP000615026">
    <property type="component" value="Unassembled WGS sequence"/>
</dbReference>
<keyword evidence="1" id="KW-0433">Leucine-rich repeat</keyword>
<dbReference type="SUPFAM" id="SSF52075">
    <property type="entry name" value="Outer arm dynein light chain 1"/>
    <property type="match status" value="1"/>
</dbReference>
<dbReference type="PANTHER" id="PTHR46652">
    <property type="entry name" value="LEUCINE-RICH REPEAT AND IQ DOMAIN-CONTAINING PROTEIN 1-RELATED"/>
    <property type="match status" value="1"/>
</dbReference>
<evidence type="ECO:0000313" key="3">
    <source>
        <dbReference type="EMBL" id="MBE9070447.1"/>
    </source>
</evidence>
<evidence type="ECO:0000313" key="4">
    <source>
        <dbReference type="Proteomes" id="UP000615026"/>
    </source>
</evidence>
<sequence>MSQSNPLLQIVPMLAGVAAAVPVITAALPVMALESPQPTFADLCHTFQGTRSDWSSLLYSRPYAWQTMESLMSALATSDCEIAELRLSTVKDLRGPQLHTTYLPEHGLMVDFSMGVDMQIIAIATPHLTALNLSGHVITELAPITALSQLQTLQVANTQLDDISALRALTQLTSLDVSYNQIESIATVATMPALRSLNVAYNPFTDVSPIGTILTPATEQEWQLLDLSGIDIDADTCPDNLGDICGDGLEVSR</sequence>
<organism evidence="3 4">
    <name type="scientific">Leptolyngbya cf. ectocarpi LEGE 11479</name>
    <dbReference type="NCBI Taxonomy" id="1828722"/>
    <lineage>
        <taxon>Bacteria</taxon>
        <taxon>Bacillati</taxon>
        <taxon>Cyanobacteriota</taxon>
        <taxon>Cyanophyceae</taxon>
        <taxon>Leptolyngbyales</taxon>
        <taxon>Leptolyngbyaceae</taxon>
        <taxon>Leptolyngbya group</taxon>
        <taxon>Leptolyngbya</taxon>
    </lineage>
</organism>
<dbReference type="PROSITE" id="PS51450">
    <property type="entry name" value="LRR"/>
    <property type="match status" value="1"/>
</dbReference>
<evidence type="ECO:0008006" key="5">
    <source>
        <dbReference type="Google" id="ProtNLM"/>
    </source>
</evidence>
<evidence type="ECO:0000256" key="2">
    <source>
        <dbReference type="ARBA" id="ARBA00022737"/>
    </source>
</evidence>
<reference evidence="3" key="1">
    <citation type="submission" date="2020-10" db="EMBL/GenBank/DDBJ databases">
        <authorList>
            <person name="Castelo-Branco R."/>
            <person name="Eusebio N."/>
            <person name="Adriana R."/>
            <person name="Vieira A."/>
            <person name="Brugerolle De Fraissinette N."/>
            <person name="Rezende De Castro R."/>
            <person name="Schneider M.P."/>
            <person name="Vasconcelos V."/>
            <person name="Leao P.N."/>
        </authorList>
    </citation>
    <scope>NUCLEOTIDE SEQUENCE</scope>
    <source>
        <strain evidence="3">LEGE 11479</strain>
    </source>
</reference>
<dbReference type="InterPro" id="IPR001611">
    <property type="entry name" value="Leu-rich_rpt"/>
</dbReference>
<keyword evidence="2" id="KW-0677">Repeat</keyword>
<dbReference type="PANTHER" id="PTHR46652:SF3">
    <property type="entry name" value="LEUCINE-RICH REPEAT-CONTAINING PROTEIN 9"/>
    <property type="match status" value="1"/>
</dbReference>
<dbReference type="Pfam" id="PF13855">
    <property type="entry name" value="LRR_8"/>
    <property type="match status" value="1"/>
</dbReference>
<dbReference type="AlphaFoldDB" id="A0A929FCV1"/>
<accession>A0A929FCV1</accession>
<dbReference type="InterPro" id="IPR050836">
    <property type="entry name" value="SDS22/Internalin_LRR"/>
</dbReference>
<dbReference type="EMBL" id="JADEXP010000435">
    <property type="protein sequence ID" value="MBE9070447.1"/>
    <property type="molecule type" value="Genomic_DNA"/>
</dbReference>
<dbReference type="Pfam" id="PF13516">
    <property type="entry name" value="LRR_6"/>
    <property type="match status" value="1"/>
</dbReference>
<comment type="caution">
    <text evidence="3">The sequence shown here is derived from an EMBL/GenBank/DDBJ whole genome shotgun (WGS) entry which is preliminary data.</text>
</comment>
<proteinExistence type="predicted"/>